<proteinExistence type="predicted"/>
<sequence length="241" mass="26002">MSRRAAAHIQLAGRSDLDWLVATETGVEPVAIRSQPIGGGVYWAVVTAVVCSSSVTLCEVAESHPPSPHAKDMYVVRATLYQVGIITNKTDGKTDRQQGHQEAITFYHRNGSGIDLSGIGNPLVTNVTAQSIVGLSPVDNINETRVLPWNALEKMASTQSTNTSDREDPWNAQQVRSRREVREVPATVVEGAAVVPPASDIRSLALPPLIAFNNNLSHIPVPIPNTSIVRYAKINTLVKTN</sequence>
<evidence type="ECO:0000256" key="1">
    <source>
        <dbReference type="SAM" id="MobiDB-lite"/>
    </source>
</evidence>
<protein>
    <submittedName>
        <fullName evidence="2">Uncharacterized protein</fullName>
    </submittedName>
</protein>
<dbReference type="Proteomes" id="UP000053268">
    <property type="component" value="Unassembled WGS sequence"/>
</dbReference>
<dbReference type="EMBL" id="KQ459594">
    <property type="protein sequence ID" value="KPI96060.1"/>
    <property type="molecule type" value="Genomic_DNA"/>
</dbReference>
<dbReference type="AlphaFoldDB" id="A0A194PY38"/>
<accession>A0A194PY38</accession>
<gene>
    <name evidence="2" type="ORF">RR46_06794</name>
</gene>
<evidence type="ECO:0000313" key="3">
    <source>
        <dbReference type="Proteomes" id="UP000053268"/>
    </source>
</evidence>
<reference evidence="2 3" key="1">
    <citation type="journal article" date="2015" name="Nat. Commun.">
        <title>Outbred genome sequencing and CRISPR/Cas9 gene editing in butterflies.</title>
        <authorList>
            <person name="Li X."/>
            <person name="Fan D."/>
            <person name="Zhang W."/>
            <person name="Liu G."/>
            <person name="Zhang L."/>
            <person name="Zhao L."/>
            <person name="Fang X."/>
            <person name="Chen L."/>
            <person name="Dong Y."/>
            <person name="Chen Y."/>
            <person name="Ding Y."/>
            <person name="Zhao R."/>
            <person name="Feng M."/>
            <person name="Zhu Y."/>
            <person name="Feng Y."/>
            <person name="Jiang X."/>
            <person name="Zhu D."/>
            <person name="Xiang H."/>
            <person name="Feng X."/>
            <person name="Li S."/>
            <person name="Wang J."/>
            <person name="Zhang G."/>
            <person name="Kronforst M.R."/>
            <person name="Wang W."/>
        </authorList>
    </citation>
    <scope>NUCLEOTIDE SEQUENCE [LARGE SCALE GENOMIC DNA]</scope>
    <source>
        <strain evidence="2">Ya'a_city_454_Px</strain>
        <tissue evidence="2">Whole body</tissue>
    </source>
</reference>
<evidence type="ECO:0000313" key="2">
    <source>
        <dbReference type="EMBL" id="KPI96060.1"/>
    </source>
</evidence>
<keyword evidence="3" id="KW-1185">Reference proteome</keyword>
<organism evidence="2 3">
    <name type="scientific">Papilio xuthus</name>
    <name type="common">Asian swallowtail butterfly</name>
    <dbReference type="NCBI Taxonomy" id="66420"/>
    <lineage>
        <taxon>Eukaryota</taxon>
        <taxon>Metazoa</taxon>
        <taxon>Ecdysozoa</taxon>
        <taxon>Arthropoda</taxon>
        <taxon>Hexapoda</taxon>
        <taxon>Insecta</taxon>
        <taxon>Pterygota</taxon>
        <taxon>Neoptera</taxon>
        <taxon>Endopterygota</taxon>
        <taxon>Lepidoptera</taxon>
        <taxon>Glossata</taxon>
        <taxon>Ditrysia</taxon>
        <taxon>Papilionoidea</taxon>
        <taxon>Papilionidae</taxon>
        <taxon>Papilioninae</taxon>
        <taxon>Papilio</taxon>
    </lineage>
</organism>
<name>A0A194PY38_PAPXU</name>
<feature type="region of interest" description="Disordered" evidence="1">
    <location>
        <begin position="158"/>
        <end position="178"/>
    </location>
</feature>